<feature type="region of interest" description="Disordered" evidence="1">
    <location>
        <begin position="291"/>
        <end position="350"/>
    </location>
</feature>
<dbReference type="AlphaFoldDB" id="A0A2S5B393"/>
<evidence type="ECO:0000313" key="2">
    <source>
        <dbReference type="EMBL" id="POY71258.1"/>
    </source>
</evidence>
<sequence length="464" mass="47962">MATSPTRSPGAYMPTAGTSSAHRHAAFPTPLDLSLLPGLSLDRLGCAAEEDTCVSNGFESEPLTRTASESLLFGGRSAAPFQPNVIAAKTLVSPPPPAGSSYADSPASRGPFAQPVPPPVTRHSSLPNDLEWGLRRLSLESAVDAKAKRERAAVRDNWEDPALAAARRALWDDDDNDDQAEDHSGGTEVDHSSRTAGSGQGALAVSSSAVTEHGGDSTAPRVSLDTLASAESSADGDESNQDDEEEDGEGRAAYSLLPPPARMPCHATLSPRTSCLRNSPLARSASLALSSSTSSVSSESSPVSCDSDALPTPTNLSSRYGSRRYSSGRLSPSSAVSTASTSAPPSVQFSLAPPLEGATYSAIDYERGGDGPVEKLSVREWIELQGVREAVGVWSGRIEPWSEEAEAAQQRLAATAGGAGTGVKSLSRSSSVSCCTAPAALVGVVQVTKSAHNSPVLGSSPLWR</sequence>
<feature type="compositionally biased region" description="Basic and acidic residues" evidence="1">
    <location>
        <begin position="181"/>
        <end position="193"/>
    </location>
</feature>
<dbReference type="EMBL" id="PJQD01000085">
    <property type="protein sequence ID" value="POY71258.1"/>
    <property type="molecule type" value="Genomic_DNA"/>
</dbReference>
<feature type="region of interest" description="Disordered" evidence="1">
    <location>
        <begin position="1"/>
        <end position="23"/>
    </location>
</feature>
<gene>
    <name evidence="2" type="ORF">BMF94_5570</name>
</gene>
<proteinExistence type="predicted"/>
<feature type="region of interest" description="Disordered" evidence="1">
    <location>
        <begin position="95"/>
        <end position="124"/>
    </location>
</feature>
<feature type="compositionally biased region" description="Low complexity" evidence="1">
    <location>
        <begin position="291"/>
        <end position="309"/>
    </location>
</feature>
<keyword evidence="3" id="KW-1185">Reference proteome</keyword>
<dbReference type="Proteomes" id="UP000237144">
    <property type="component" value="Unassembled WGS sequence"/>
</dbReference>
<protein>
    <recommendedName>
        <fullName evidence="4">Proteophosphoglycan ppg4</fullName>
    </recommendedName>
</protein>
<evidence type="ECO:0008006" key="4">
    <source>
        <dbReference type="Google" id="ProtNLM"/>
    </source>
</evidence>
<feature type="compositionally biased region" description="Acidic residues" evidence="1">
    <location>
        <begin position="234"/>
        <end position="248"/>
    </location>
</feature>
<feature type="compositionally biased region" description="Low complexity" evidence="1">
    <location>
        <begin position="316"/>
        <end position="347"/>
    </location>
</feature>
<comment type="caution">
    <text evidence="2">The sequence shown here is derived from an EMBL/GenBank/DDBJ whole genome shotgun (WGS) entry which is preliminary data.</text>
</comment>
<name>A0A2S5B393_9BASI</name>
<accession>A0A2S5B393</accession>
<feature type="region of interest" description="Disordered" evidence="1">
    <location>
        <begin position="172"/>
        <end position="269"/>
    </location>
</feature>
<reference evidence="2 3" key="1">
    <citation type="journal article" date="2018" name="Front. Microbiol.">
        <title>Prospects for Fungal Bioremediation of Acidic Radioactive Waste Sites: Characterization and Genome Sequence of Rhodotorula taiwanensis MD1149.</title>
        <authorList>
            <person name="Tkavc R."/>
            <person name="Matrosova V.Y."/>
            <person name="Grichenko O.E."/>
            <person name="Gostincar C."/>
            <person name="Volpe R.P."/>
            <person name="Klimenkova P."/>
            <person name="Gaidamakova E.K."/>
            <person name="Zhou C.E."/>
            <person name="Stewart B.J."/>
            <person name="Lyman M.G."/>
            <person name="Malfatti S.A."/>
            <person name="Rubinfeld B."/>
            <person name="Courtot M."/>
            <person name="Singh J."/>
            <person name="Dalgard C.L."/>
            <person name="Hamilton T."/>
            <person name="Frey K.G."/>
            <person name="Gunde-Cimerman N."/>
            <person name="Dugan L."/>
            <person name="Daly M.J."/>
        </authorList>
    </citation>
    <scope>NUCLEOTIDE SEQUENCE [LARGE SCALE GENOMIC DNA]</scope>
    <source>
        <strain evidence="2 3">MD1149</strain>
    </source>
</reference>
<organism evidence="2 3">
    <name type="scientific">Rhodotorula taiwanensis</name>
    <dbReference type="NCBI Taxonomy" id="741276"/>
    <lineage>
        <taxon>Eukaryota</taxon>
        <taxon>Fungi</taxon>
        <taxon>Dikarya</taxon>
        <taxon>Basidiomycota</taxon>
        <taxon>Pucciniomycotina</taxon>
        <taxon>Microbotryomycetes</taxon>
        <taxon>Sporidiobolales</taxon>
        <taxon>Sporidiobolaceae</taxon>
        <taxon>Rhodotorula</taxon>
    </lineage>
</organism>
<evidence type="ECO:0000256" key="1">
    <source>
        <dbReference type="SAM" id="MobiDB-lite"/>
    </source>
</evidence>
<evidence type="ECO:0000313" key="3">
    <source>
        <dbReference type="Proteomes" id="UP000237144"/>
    </source>
</evidence>
<dbReference type="OrthoDB" id="2536933at2759"/>